<dbReference type="Proteomes" id="UP000326912">
    <property type="component" value="Unassembled WGS sequence"/>
</dbReference>
<evidence type="ECO:0000313" key="3">
    <source>
        <dbReference type="Proteomes" id="UP000326912"/>
    </source>
</evidence>
<dbReference type="InterPro" id="IPR029479">
    <property type="entry name" value="Nitroreductase"/>
</dbReference>
<keyword evidence="3" id="KW-1185">Reference proteome</keyword>
<name>A0A5J4KVW5_9CHLR</name>
<dbReference type="InterPro" id="IPR000415">
    <property type="entry name" value="Nitroreductase-like"/>
</dbReference>
<proteinExistence type="predicted"/>
<dbReference type="PANTHER" id="PTHR23026">
    <property type="entry name" value="NADPH NITROREDUCTASE"/>
    <property type="match status" value="1"/>
</dbReference>
<dbReference type="EMBL" id="BKZW01000002">
    <property type="protein sequence ID" value="GER90677.1"/>
    <property type="molecule type" value="Genomic_DNA"/>
</dbReference>
<dbReference type="NCBIfam" id="NF047509">
    <property type="entry name" value="Rv3131_FMN_oxido"/>
    <property type="match status" value="1"/>
</dbReference>
<dbReference type="Pfam" id="PF00881">
    <property type="entry name" value="Nitroreductase"/>
    <property type="match status" value="1"/>
</dbReference>
<accession>A0A5J4KVW5</accession>
<protein>
    <recommendedName>
        <fullName evidence="1">Nitroreductase domain-containing protein</fullName>
    </recommendedName>
</protein>
<evidence type="ECO:0000259" key="1">
    <source>
        <dbReference type="Pfam" id="PF00881"/>
    </source>
</evidence>
<dbReference type="AlphaFoldDB" id="A0A5J4KVW5"/>
<dbReference type="PANTHER" id="PTHR23026:SF123">
    <property type="entry name" value="NAD(P)H NITROREDUCTASE RV3131-RELATED"/>
    <property type="match status" value="1"/>
</dbReference>
<organism evidence="2 3">
    <name type="scientific">Dictyobacter vulcani</name>
    <dbReference type="NCBI Taxonomy" id="2607529"/>
    <lineage>
        <taxon>Bacteria</taxon>
        <taxon>Bacillati</taxon>
        <taxon>Chloroflexota</taxon>
        <taxon>Ktedonobacteria</taxon>
        <taxon>Ktedonobacterales</taxon>
        <taxon>Dictyobacteraceae</taxon>
        <taxon>Dictyobacter</taxon>
    </lineage>
</organism>
<dbReference type="Gene3D" id="3.40.109.10">
    <property type="entry name" value="NADH Oxidase"/>
    <property type="match status" value="1"/>
</dbReference>
<dbReference type="InterPro" id="IPR050627">
    <property type="entry name" value="Nitroreductase/BluB"/>
</dbReference>
<dbReference type="SUPFAM" id="SSF55469">
    <property type="entry name" value="FMN-dependent nitroreductase-like"/>
    <property type="match status" value="2"/>
</dbReference>
<reference evidence="2 3" key="1">
    <citation type="submission" date="2019-10" db="EMBL/GenBank/DDBJ databases">
        <title>Dictyobacter vulcani sp. nov., within the class Ktedonobacteria, isolated from soil of volcanic Mt. Zao.</title>
        <authorList>
            <person name="Zheng Y."/>
            <person name="Wang C.M."/>
            <person name="Sakai Y."/>
            <person name="Abe K."/>
            <person name="Yokota A."/>
            <person name="Yabe S."/>
        </authorList>
    </citation>
    <scope>NUCLEOTIDE SEQUENCE [LARGE SCALE GENOMIC DNA]</scope>
    <source>
        <strain evidence="2 3">W12</strain>
    </source>
</reference>
<feature type="domain" description="Nitroreductase" evidence="1">
    <location>
        <begin position="105"/>
        <end position="297"/>
    </location>
</feature>
<comment type="caution">
    <text evidence="2">The sequence shown here is derived from an EMBL/GenBank/DDBJ whole genome shotgun (WGS) entry which is preliminary data.</text>
</comment>
<evidence type="ECO:0000313" key="2">
    <source>
        <dbReference type="EMBL" id="GER90677.1"/>
    </source>
</evidence>
<gene>
    <name evidence="2" type="ORF">KDW_48390</name>
</gene>
<sequence>MNYALLAPSEYNIQPWLFKVHGRVVELYADTSRQLLVVDRDQREMMIACSAAFLNLRIALRHFGYREETFVPSFLDPPPNPLVAKIRMAEAFQCSEQDHILFSAITRRVTNRHLFEERPVPADVLEQIAQRAAVGGCWVRFIQSDELRSALGDFITEGDRQQWASPEFREELAHWIRSSDADFRDGLPAEAGSKGSFAGTSSAYVVRTFDLWRAEAWKNRRLAAGAPVLVVLGTISDTPGDWFAVGQTMERLLLYAYASGLQASFVNQPIEVPMLRQHLNTAIHGSGYPQLILRLGYGAPAPITPRRSLSDVLLEFQPEKAHGDYL</sequence>
<dbReference type="RefSeq" id="WP_151758380.1">
    <property type="nucleotide sequence ID" value="NZ_BKZW01000002.1"/>
</dbReference>
<dbReference type="GO" id="GO:0016491">
    <property type="term" value="F:oxidoreductase activity"/>
    <property type="evidence" value="ECO:0007669"/>
    <property type="project" value="InterPro"/>
</dbReference>